<keyword evidence="1" id="KW-0543">Viral nucleoprotein</keyword>
<dbReference type="GO" id="GO:0019013">
    <property type="term" value="C:viral nucleocapsid"/>
    <property type="evidence" value="ECO:0007669"/>
    <property type="project" value="UniProtKB-KW"/>
</dbReference>
<organism evidence="1">
    <name type="scientific">Hymenopteran orthomyxo-related virus OKIAV174</name>
    <dbReference type="NCBI Taxonomy" id="2792558"/>
    <lineage>
        <taxon>Viruses</taxon>
        <taxon>Riboviria</taxon>
        <taxon>Orthornavirae</taxon>
        <taxon>Negarnaviricota</taxon>
        <taxon>Polyploviricotina</taxon>
        <taxon>Insthoviricetes</taxon>
        <taxon>Articulavirales</taxon>
        <taxon>Orthomyxoviridae</taxon>
    </lineage>
</organism>
<proteinExistence type="predicted"/>
<evidence type="ECO:0000313" key="1">
    <source>
        <dbReference type="EMBL" id="QPL15316.1"/>
    </source>
</evidence>
<dbReference type="EMBL" id="MW288182">
    <property type="protein sequence ID" value="QPL15316.1"/>
    <property type="molecule type" value="Viral_cRNA"/>
</dbReference>
<accession>A0A7T0M3C9</accession>
<name>A0A7T0M3C9_9ORTO</name>
<reference evidence="1" key="1">
    <citation type="journal article" date="2019" name="PLoS Pathog.">
        <title>Re-assessing the diversity of negative strand RNA viruses in insects.</title>
        <authorList>
            <person name="Kafer S."/>
            <person name="Paraskevopoulou S."/>
            <person name="Zirkel F."/>
            <person name="Wieseke N."/>
            <person name="Donath A."/>
            <person name="Petersen M."/>
            <person name="Jones T.C."/>
            <person name="Liu S."/>
            <person name="Zhou X."/>
            <person name="Middendorf M."/>
            <person name="Junglen S."/>
            <person name="Misof B."/>
            <person name="Drosten C."/>
        </authorList>
    </citation>
    <scope>NUCLEOTIDE SEQUENCE</scope>
    <source>
        <strain evidence="1">OKIAV174</strain>
    </source>
</reference>
<protein>
    <submittedName>
        <fullName evidence="1">Nucleoprotein</fullName>
    </submittedName>
</protein>
<keyword evidence="1" id="KW-0946">Virion</keyword>
<sequence length="542" mass="61037">MVDQDIDMNIDIEEVGLEVPAADGNPRRIIVDVSNPNRQLPSSKKPQVPQENDKKAKVMKFIAFSHKKILEAFFKKPDYMDLSVGDQVHNILFTCYTMLRQHHNGTGGTLEARIAGTDFKITYNGQEKTVPKDPIKEIVASEAILQGIPFARYENRDPKNWYGIANPLLNFLSGYALRRKELRLGHHVMPIEKRNNQEKDVTLSQYGIYGVHHPLCEGVSFPPEKRSSMPQSLGPMTSLLCYMKSERRYIKKWSDAVKRDFAHFPEIDAVMSVLKEKDPAEVRSLMTLIGDVALIASTRQAQRMFPPPAAFSLIFTTAQHKVGNSTYATETLFPGFNFSGHGAFAFYKIFMSKKWRMNLNAGTDSIAKQICYHSMFGTYKEDFGILSQITNFTSWNTREEMGTVFKKVNTDGTSLEFEPVKQKLYSKLSQANMTGLLTTASNQLTSVPVFAGRSKRKYGDAFLDYLVEEKSKASGGRSLQALITTYSTLKGELTNMLESKSGMLDVGTVGWKKIEDVTPTLEGYPDEEIRIVANGRFFLGKN</sequence>